<name>W7TMW2_9STRA</name>
<evidence type="ECO:0000259" key="14">
    <source>
        <dbReference type="Pfam" id="PF01292"/>
    </source>
</evidence>
<accession>W7TMW2</accession>
<dbReference type="Pfam" id="PF01292">
    <property type="entry name" value="Ni_hydr_CYTB"/>
    <property type="match status" value="1"/>
</dbReference>
<evidence type="ECO:0000313" key="15">
    <source>
        <dbReference type="EMBL" id="EWM21751.1"/>
    </source>
</evidence>
<evidence type="ECO:0000256" key="3">
    <source>
        <dbReference type="ARBA" id="ARBA00022475"/>
    </source>
</evidence>
<evidence type="ECO:0000256" key="1">
    <source>
        <dbReference type="ARBA" id="ARBA00004651"/>
    </source>
</evidence>
<evidence type="ECO:0000256" key="8">
    <source>
        <dbReference type="ARBA" id="ARBA00022989"/>
    </source>
</evidence>
<dbReference type="GO" id="GO:0009055">
    <property type="term" value="F:electron transfer activity"/>
    <property type="evidence" value="ECO:0007669"/>
    <property type="project" value="InterPro"/>
</dbReference>
<keyword evidence="6" id="KW-0479">Metal-binding</keyword>
<keyword evidence="10 13" id="KW-0472">Membrane</keyword>
<dbReference type="InterPro" id="IPR011577">
    <property type="entry name" value="Cyt_b561_bac/Ni-Hgenase"/>
</dbReference>
<reference evidence="15 16" key="1">
    <citation type="journal article" date="2014" name="Mol. Plant">
        <title>Chromosome Scale Genome Assembly and Transcriptome Profiling of Nannochloropsis gaditana in Nitrogen Depletion.</title>
        <authorList>
            <person name="Corteggiani Carpinelli E."/>
            <person name="Telatin A."/>
            <person name="Vitulo N."/>
            <person name="Forcato C."/>
            <person name="D'Angelo M."/>
            <person name="Schiavon R."/>
            <person name="Vezzi A."/>
            <person name="Giacometti G.M."/>
            <person name="Morosinotto T."/>
            <person name="Valle G."/>
        </authorList>
    </citation>
    <scope>NUCLEOTIDE SEQUENCE [LARGE SCALE GENOMIC DNA]</scope>
    <source>
        <strain evidence="15 16">B-31</strain>
    </source>
</reference>
<comment type="similarity">
    <text evidence="11">Belongs to the cytochrome b561 family.</text>
</comment>
<gene>
    <name evidence="15" type="ORF">Naga_100213g5</name>
</gene>
<proteinExistence type="inferred from homology"/>
<dbReference type="GO" id="GO:0022904">
    <property type="term" value="P:respiratory electron transport chain"/>
    <property type="evidence" value="ECO:0007669"/>
    <property type="project" value="InterPro"/>
</dbReference>
<dbReference type="InterPro" id="IPR016174">
    <property type="entry name" value="Di-haem_cyt_TM"/>
</dbReference>
<keyword evidence="2" id="KW-0813">Transport</keyword>
<keyword evidence="5 13" id="KW-0812">Transmembrane</keyword>
<evidence type="ECO:0000256" key="6">
    <source>
        <dbReference type="ARBA" id="ARBA00022723"/>
    </source>
</evidence>
<dbReference type="EMBL" id="AZIL01002365">
    <property type="protein sequence ID" value="EWM21751.1"/>
    <property type="molecule type" value="Genomic_DNA"/>
</dbReference>
<dbReference type="PANTHER" id="PTHR30529">
    <property type="entry name" value="CYTOCHROME B561"/>
    <property type="match status" value="1"/>
</dbReference>
<evidence type="ECO:0000256" key="7">
    <source>
        <dbReference type="ARBA" id="ARBA00022982"/>
    </source>
</evidence>
<evidence type="ECO:0000256" key="2">
    <source>
        <dbReference type="ARBA" id="ARBA00022448"/>
    </source>
</evidence>
<feature type="transmembrane region" description="Helical" evidence="13">
    <location>
        <begin position="51"/>
        <end position="71"/>
    </location>
</feature>
<keyword evidence="4" id="KW-0349">Heme</keyword>
<feature type="region of interest" description="Disordered" evidence="12">
    <location>
        <begin position="186"/>
        <end position="215"/>
    </location>
</feature>
<feature type="compositionally biased region" description="Basic and acidic residues" evidence="12">
    <location>
        <begin position="202"/>
        <end position="215"/>
    </location>
</feature>
<comment type="subcellular location">
    <subcellularLocation>
        <location evidence="1">Cell membrane</location>
        <topology evidence="1">Multi-pass membrane protein</topology>
    </subcellularLocation>
</comment>
<feature type="transmembrane region" description="Helical" evidence="13">
    <location>
        <begin position="128"/>
        <end position="151"/>
    </location>
</feature>
<sequence length="215" mass="22977">MAMLHRITMAPRVRSLVSCRPLSTAASSPPPPSEPGAAGTILAGPIAYSKALSLFHWLVGFTMIGSVGAVLQAQQVKGKEKGVWMHRHKSLGLLAGMLVAPRFIFRLTSKVPAPMKEWSTMEQLASKFTHLSLYGLMVGMPATGIAMGYYGGKGLPFFWTKFDGAATANGEVAKQAFSIHKTMGTYGKPSSPGSIPSAEPSWFEKGEPLKRAGLK</sequence>
<protein>
    <submittedName>
        <fullName evidence="15">Cytochrome b561</fullName>
    </submittedName>
</protein>
<dbReference type="GO" id="GO:0020037">
    <property type="term" value="F:heme binding"/>
    <property type="evidence" value="ECO:0007669"/>
    <property type="project" value="TreeGrafter"/>
</dbReference>
<dbReference type="GO" id="GO:0005886">
    <property type="term" value="C:plasma membrane"/>
    <property type="evidence" value="ECO:0007669"/>
    <property type="project" value="UniProtKB-SubCell"/>
</dbReference>
<dbReference type="InterPro" id="IPR052168">
    <property type="entry name" value="Cytochrome_b561_oxidase"/>
</dbReference>
<keyword evidence="9" id="KW-0408">Iron</keyword>
<evidence type="ECO:0000256" key="11">
    <source>
        <dbReference type="ARBA" id="ARBA00037975"/>
    </source>
</evidence>
<dbReference type="GO" id="GO:0046872">
    <property type="term" value="F:metal ion binding"/>
    <property type="evidence" value="ECO:0007669"/>
    <property type="project" value="UniProtKB-KW"/>
</dbReference>
<evidence type="ECO:0000256" key="13">
    <source>
        <dbReference type="SAM" id="Phobius"/>
    </source>
</evidence>
<evidence type="ECO:0000256" key="4">
    <source>
        <dbReference type="ARBA" id="ARBA00022617"/>
    </source>
</evidence>
<dbReference type="AlphaFoldDB" id="W7TMW2"/>
<keyword evidence="8 13" id="KW-1133">Transmembrane helix</keyword>
<feature type="domain" description="Cytochrome b561 bacterial/Ni-hydrogenase" evidence="14">
    <location>
        <begin position="48"/>
        <end position="184"/>
    </location>
</feature>
<organism evidence="15 16">
    <name type="scientific">Nannochloropsis gaditana</name>
    <dbReference type="NCBI Taxonomy" id="72520"/>
    <lineage>
        <taxon>Eukaryota</taxon>
        <taxon>Sar</taxon>
        <taxon>Stramenopiles</taxon>
        <taxon>Ochrophyta</taxon>
        <taxon>Eustigmatophyceae</taxon>
        <taxon>Eustigmatales</taxon>
        <taxon>Monodopsidaceae</taxon>
        <taxon>Nannochloropsis</taxon>
    </lineage>
</organism>
<feature type="transmembrane region" description="Helical" evidence="13">
    <location>
        <begin position="91"/>
        <end position="108"/>
    </location>
</feature>
<evidence type="ECO:0000256" key="12">
    <source>
        <dbReference type="SAM" id="MobiDB-lite"/>
    </source>
</evidence>
<comment type="caution">
    <text evidence="15">The sequence shown here is derived from an EMBL/GenBank/DDBJ whole genome shotgun (WGS) entry which is preliminary data.</text>
</comment>
<evidence type="ECO:0000256" key="10">
    <source>
        <dbReference type="ARBA" id="ARBA00023136"/>
    </source>
</evidence>
<evidence type="ECO:0000256" key="9">
    <source>
        <dbReference type="ARBA" id="ARBA00023004"/>
    </source>
</evidence>
<keyword evidence="3" id="KW-1003">Cell membrane</keyword>
<dbReference type="SUPFAM" id="SSF81342">
    <property type="entry name" value="Transmembrane di-heme cytochromes"/>
    <property type="match status" value="1"/>
</dbReference>
<evidence type="ECO:0000313" key="16">
    <source>
        <dbReference type="Proteomes" id="UP000019335"/>
    </source>
</evidence>
<dbReference type="Proteomes" id="UP000019335">
    <property type="component" value="Unassembled WGS sequence"/>
</dbReference>
<keyword evidence="16" id="KW-1185">Reference proteome</keyword>
<keyword evidence="7" id="KW-0249">Electron transport</keyword>
<dbReference type="OrthoDB" id="198925at2759"/>
<evidence type="ECO:0000256" key="5">
    <source>
        <dbReference type="ARBA" id="ARBA00022692"/>
    </source>
</evidence>
<dbReference type="PANTHER" id="PTHR30529:SF1">
    <property type="entry name" value="CYTOCHROME B561 HOMOLOG 2"/>
    <property type="match status" value="1"/>
</dbReference>